<evidence type="ECO:0000259" key="7">
    <source>
        <dbReference type="PROSITE" id="PS51837"/>
    </source>
</evidence>
<dbReference type="GO" id="GO:0016020">
    <property type="term" value="C:membrane"/>
    <property type="evidence" value="ECO:0007669"/>
    <property type="project" value="UniProtKB-SubCell"/>
</dbReference>
<dbReference type="Proteomes" id="UP000688137">
    <property type="component" value="Unassembled WGS sequence"/>
</dbReference>
<evidence type="ECO:0000256" key="1">
    <source>
        <dbReference type="ARBA" id="ARBA00004170"/>
    </source>
</evidence>
<evidence type="ECO:0000313" key="9">
    <source>
        <dbReference type="Proteomes" id="UP000688137"/>
    </source>
</evidence>
<comment type="similarity">
    <text evidence="2">Belongs to the CDIP1/LITAF family.</text>
</comment>
<gene>
    <name evidence="8" type="ORF">PPRIM_AZ9-3.1.T0270185</name>
</gene>
<reference evidence="8" key="1">
    <citation type="submission" date="2021-01" db="EMBL/GenBank/DDBJ databases">
        <authorList>
            <consortium name="Genoscope - CEA"/>
            <person name="William W."/>
        </authorList>
    </citation>
    <scope>NUCLEOTIDE SEQUENCE</scope>
</reference>
<keyword evidence="4" id="KW-0862">Zinc</keyword>
<evidence type="ECO:0000256" key="2">
    <source>
        <dbReference type="ARBA" id="ARBA00005975"/>
    </source>
</evidence>
<keyword evidence="9" id="KW-1185">Reference proteome</keyword>
<comment type="caution">
    <text evidence="8">The sequence shown here is derived from an EMBL/GenBank/DDBJ whole genome shotgun (WGS) entry which is preliminary data.</text>
</comment>
<proteinExistence type="inferred from homology"/>
<accession>A0A8S1KU78</accession>
<dbReference type="PANTHER" id="PTHR23292:SF6">
    <property type="entry name" value="FI16602P1-RELATED"/>
    <property type="match status" value="1"/>
</dbReference>
<dbReference type="InterPro" id="IPR037519">
    <property type="entry name" value="LITAF_fam"/>
</dbReference>
<protein>
    <recommendedName>
        <fullName evidence="7">LITAF domain-containing protein</fullName>
    </recommendedName>
</protein>
<dbReference type="OMA" id="CKDRVHY"/>
<dbReference type="EMBL" id="CAJJDM010000026">
    <property type="protein sequence ID" value="CAD8058377.1"/>
    <property type="molecule type" value="Genomic_DNA"/>
</dbReference>
<evidence type="ECO:0000256" key="5">
    <source>
        <dbReference type="ARBA" id="ARBA00023136"/>
    </source>
</evidence>
<dbReference type="PANTHER" id="PTHR23292">
    <property type="entry name" value="LIPOPOLYSACCHARIDE-INDUCED TUMOR NECROSIS FACTOR-ALPHA FACTOR"/>
    <property type="match status" value="1"/>
</dbReference>
<evidence type="ECO:0000256" key="4">
    <source>
        <dbReference type="ARBA" id="ARBA00022833"/>
    </source>
</evidence>
<dbReference type="SMART" id="SM00714">
    <property type="entry name" value="LITAF"/>
    <property type="match status" value="1"/>
</dbReference>
<feature type="transmembrane region" description="Helical" evidence="6">
    <location>
        <begin position="105"/>
        <end position="125"/>
    </location>
</feature>
<dbReference type="GO" id="GO:0008270">
    <property type="term" value="F:zinc ion binding"/>
    <property type="evidence" value="ECO:0007669"/>
    <property type="project" value="TreeGrafter"/>
</dbReference>
<evidence type="ECO:0000256" key="3">
    <source>
        <dbReference type="ARBA" id="ARBA00022723"/>
    </source>
</evidence>
<keyword evidence="3" id="KW-0479">Metal-binding</keyword>
<dbReference type="Pfam" id="PF10601">
    <property type="entry name" value="zf-LITAF-like"/>
    <property type="match status" value="1"/>
</dbReference>
<keyword evidence="6" id="KW-1133">Transmembrane helix</keyword>
<dbReference type="InterPro" id="IPR006629">
    <property type="entry name" value="LITAF"/>
</dbReference>
<keyword evidence="5 6" id="KW-0472">Membrane</keyword>
<evidence type="ECO:0000256" key="6">
    <source>
        <dbReference type="SAM" id="Phobius"/>
    </source>
</evidence>
<evidence type="ECO:0000313" key="8">
    <source>
        <dbReference type="EMBL" id="CAD8058377.1"/>
    </source>
</evidence>
<dbReference type="AlphaFoldDB" id="A0A8S1KU78"/>
<name>A0A8S1KU78_PARPR</name>
<organism evidence="8 9">
    <name type="scientific">Paramecium primaurelia</name>
    <dbReference type="NCBI Taxonomy" id="5886"/>
    <lineage>
        <taxon>Eukaryota</taxon>
        <taxon>Sar</taxon>
        <taxon>Alveolata</taxon>
        <taxon>Ciliophora</taxon>
        <taxon>Intramacronucleata</taxon>
        <taxon>Oligohymenophorea</taxon>
        <taxon>Peniculida</taxon>
        <taxon>Parameciidae</taxon>
        <taxon>Paramecium</taxon>
    </lineage>
</organism>
<comment type="subcellular location">
    <subcellularLocation>
        <location evidence="1">Membrane</location>
        <topology evidence="1">Peripheral membrane protein</topology>
    </subcellularLocation>
</comment>
<keyword evidence="6" id="KW-0812">Transmembrane</keyword>
<sequence>MSHLAHSQLNESEIQKITYPNLAEVRYEENTEKVFVGIPTQNQYIQSGIPIPTGFLITPLYNTDSNGTNVPYDAQGSIIPISIQCKFCKRSGTTLMEHRAGPQTWIVAFFIFIFFLPLVFLPFVLKSCKDRVHYCPNCGQCVGKKKFKLCNSD</sequence>
<feature type="domain" description="LITAF" evidence="7">
    <location>
        <begin position="64"/>
        <end position="147"/>
    </location>
</feature>
<dbReference type="PROSITE" id="PS51837">
    <property type="entry name" value="LITAF"/>
    <property type="match status" value="1"/>
</dbReference>